<dbReference type="Gene3D" id="1.10.1200.10">
    <property type="entry name" value="ACP-like"/>
    <property type="match status" value="1"/>
</dbReference>
<dbReference type="RefSeq" id="WP_071897411.1">
    <property type="nucleotide sequence ID" value="NZ_MPIN01000002.1"/>
</dbReference>
<organism evidence="2 3">
    <name type="scientific">Cystobacter ferrugineus</name>
    <dbReference type="NCBI Taxonomy" id="83449"/>
    <lineage>
        <taxon>Bacteria</taxon>
        <taxon>Pseudomonadati</taxon>
        <taxon>Myxococcota</taxon>
        <taxon>Myxococcia</taxon>
        <taxon>Myxococcales</taxon>
        <taxon>Cystobacterineae</taxon>
        <taxon>Archangiaceae</taxon>
        <taxon>Cystobacter</taxon>
    </lineage>
</organism>
<accession>A0A1L9BFD1</accession>
<protein>
    <recommendedName>
        <fullName evidence="1">Carrier domain-containing protein</fullName>
    </recommendedName>
</protein>
<sequence length="111" mass="12400">MSTRASLPPPQHPHPSTETALAPIIEQLKQMITRELDVRLDESRITATVSLHEDGLALDSMVLFEFMNLIEKRYGFEFADQDIRPEVFANLTVLAAHIHGQLARAGKSLPP</sequence>
<feature type="domain" description="Carrier" evidence="1">
    <location>
        <begin position="22"/>
        <end position="102"/>
    </location>
</feature>
<dbReference type="Pfam" id="PF00550">
    <property type="entry name" value="PP-binding"/>
    <property type="match status" value="1"/>
</dbReference>
<dbReference type="PROSITE" id="PS50075">
    <property type="entry name" value="CARRIER"/>
    <property type="match status" value="1"/>
</dbReference>
<dbReference type="AlphaFoldDB" id="A0A1L9BFD1"/>
<gene>
    <name evidence="2" type="ORF">BON30_08655</name>
</gene>
<keyword evidence="3" id="KW-1185">Reference proteome</keyword>
<evidence type="ECO:0000259" key="1">
    <source>
        <dbReference type="PROSITE" id="PS50075"/>
    </source>
</evidence>
<dbReference type="EMBL" id="MPIN01000002">
    <property type="protein sequence ID" value="OJH40971.1"/>
    <property type="molecule type" value="Genomic_DNA"/>
</dbReference>
<dbReference type="OrthoDB" id="5522924at2"/>
<dbReference type="InterPro" id="IPR036736">
    <property type="entry name" value="ACP-like_sf"/>
</dbReference>
<dbReference type="Proteomes" id="UP000182229">
    <property type="component" value="Unassembled WGS sequence"/>
</dbReference>
<reference evidence="2 3" key="2">
    <citation type="submission" date="2016-12" db="EMBL/GenBank/DDBJ databases">
        <title>Draft Genome Sequence of Cystobacter ferrugineus Strain Cbfe23.</title>
        <authorList>
            <person name="Akbar S."/>
            <person name="Dowd S.E."/>
            <person name="Stevens D.C."/>
        </authorList>
    </citation>
    <scope>NUCLEOTIDE SEQUENCE [LARGE SCALE GENOMIC DNA]</scope>
    <source>
        <strain evidence="2 3">Cbfe23</strain>
    </source>
</reference>
<evidence type="ECO:0000313" key="2">
    <source>
        <dbReference type="EMBL" id="OJH40971.1"/>
    </source>
</evidence>
<dbReference type="InterPro" id="IPR009081">
    <property type="entry name" value="PP-bd_ACP"/>
</dbReference>
<reference evidence="3" key="1">
    <citation type="submission" date="2016-11" db="EMBL/GenBank/DDBJ databases">
        <authorList>
            <person name="Shukria A."/>
            <person name="Stevens D.C."/>
        </authorList>
    </citation>
    <scope>NUCLEOTIDE SEQUENCE [LARGE SCALE GENOMIC DNA]</scope>
    <source>
        <strain evidence="3">Cbfe23</strain>
    </source>
</reference>
<dbReference type="STRING" id="83449.BON30_08655"/>
<dbReference type="SUPFAM" id="SSF47336">
    <property type="entry name" value="ACP-like"/>
    <property type="match status" value="1"/>
</dbReference>
<comment type="caution">
    <text evidence="2">The sequence shown here is derived from an EMBL/GenBank/DDBJ whole genome shotgun (WGS) entry which is preliminary data.</text>
</comment>
<proteinExistence type="predicted"/>
<name>A0A1L9BFD1_9BACT</name>
<evidence type="ECO:0000313" key="3">
    <source>
        <dbReference type="Proteomes" id="UP000182229"/>
    </source>
</evidence>